<dbReference type="RefSeq" id="WP_091873630.1">
    <property type="nucleotide sequence ID" value="NZ_FNAO01000011.1"/>
</dbReference>
<feature type="chain" id="PRO_5011632038" evidence="3">
    <location>
        <begin position="21"/>
        <end position="813"/>
    </location>
</feature>
<protein>
    <submittedName>
        <fullName evidence="5">Por secretion system C-terminal sorting domain-containing protein</fullName>
    </submittedName>
</protein>
<feature type="compositionally biased region" description="Basic and acidic residues" evidence="2">
    <location>
        <begin position="504"/>
        <end position="524"/>
    </location>
</feature>
<evidence type="ECO:0000313" key="6">
    <source>
        <dbReference type="Proteomes" id="UP000199109"/>
    </source>
</evidence>
<feature type="region of interest" description="Disordered" evidence="2">
    <location>
        <begin position="504"/>
        <end position="527"/>
    </location>
</feature>
<dbReference type="AlphaFoldDB" id="A0A1G7I8T1"/>
<evidence type="ECO:0000313" key="5">
    <source>
        <dbReference type="EMBL" id="SDF09120.1"/>
    </source>
</evidence>
<dbReference type="OrthoDB" id="6382233at2"/>
<dbReference type="InterPro" id="IPR026444">
    <property type="entry name" value="Secre_tail"/>
</dbReference>
<evidence type="ECO:0000256" key="1">
    <source>
        <dbReference type="ARBA" id="ARBA00022729"/>
    </source>
</evidence>
<keyword evidence="6" id="KW-1185">Reference proteome</keyword>
<accession>A0A1G7I8T1</accession>
<keyword evidence="1 3" id="KW-0732">Signal</keyword>
<evidence type="ECO:0000256" key="3">
    <source>
        <dbReference type="SAM" id="SignalP"/>
    </source>
</evidence>
<dbReference type="NCBIfam" id="TIGR04183">
    <property type="entry name" value="Por_Secre_tail"/>
    <property type="match status" value="1"/>
</dbReference>
<dbReference type="Pfam" id="PF17957">
    <property type="entry name" value="Big_7"/>
    <property type="match status" value="4"/>
</dbReference>
<gene>
    <name evidence="5" type="ORF">SAMN05421636_11157</name>
</gene>
<feature type="signal peptide" evidence="3">
    <location>
        <begin position="1"/>
        <end position="20"/>
    </location>
</feature>
<feature type="domain" description="Secretion system C-terminal sorting" evidence="4">
    <location>
        <begin position="747"/>
        <end position="810"/>
    </location>
</feature>
<dbReference type="InterPro" id="IPR013783">
    <property type="entry name" value="Ig-like_fold"/>
</dbReference>
<evidence type="ECO:0000256" key="2">
    <source>
        <dbReference type="SAM" id="MobiDB-lite"/>
    </source>
</evidence>
<dbReference type="EMBL" id="FNAO01000011">
    <property type="protein sequence ID" value="SDF09120.1"/>
    <property type="molecule type" value="Genomic_DNA"/>
</dbReference>
<organism evidence="5 6">
    <name type="scientific">Pricia antarctica</name>
    <dbReference type="NCBI Taxonomy" id="641691"/>
    <lineage>
        <taxon>Bacteria</taxon>
        <taxon>Pseudomonadati</taxon>
        <taxon>Bacteroidota</taxon>
        <taxon>Flavobacteriia</taxon>
        <taxon>Flavobacteriales</taxon>
        <taxon>Flavobacteriaceae</taxon>
        <taxon>Pricia</taxon>
    </lineage>
</organism>
<dbReference type="Proteomes" id="UP000199109">
    <property type="component" value="Unassembled WGS sequence"/>
</dbReference>
<dbReference type="Gene3D" id="2.60.40.10">
    <property type="entry name" value="Immunoglobulins"/>
    <property type="match status" value="4"/>
</dbReference>
<dbReference type="STRING" id="641691.SAMN05421636_11157"/>
<evidence type="ECO:0000259" key="4">
    <source>
        <dbReference type="Pfam" id="PF18962"/>
    </source>
</evidence>
<proteinExistence type="predicted"/>
<sequence>MRTKLQLLILFVLTTYYAIGQSECTPIAEVNFPGGRVVMSFDGNVHDDDDIVAMAYSAGLFWAAGLQDKVVQIEYNNHVCDTGVNESDGTGAGAGDDSANMRATASGAISNFGYSSTIFYDYERQGSTSSAKMAAEIEKSTASNPLWILAGGPMETVWRGFERANKGFDHVVVISHSRWNENHTHCSDAHNYSDLKNKYQGKGVFFVENCDNGGCSSSNKLNDQNGGFNSAKSNWEWMRNSDKEYNRWIYSRNPWSSRFDPSDAGMAYFLITGGPFNGGNKTPDHNDAKKLLENPCQSKAKPEINKAPELSFNSPSNGQTFKAGANIAVEGVANDSDGSISEVALFINDTPVGKDYQAPYQWSGQDENLANLKKGNYVLKLVAKDNDGATTTKTLRITVEEEETNTENSTPVVVSITSPKDNQTFAVGDRVDIDVSTTEKGNVVKHQIFLNDNLVDTDGDNFTSHTIENIQEGTYDIRVEATNEAGVKATKSVAISVVGIKTDDKEEEVKPEQNPEEEKPEQNPDIKTSTFNFISPADNANFDVGETITVDLAPTASGSDIVKYQIFVNENLVDTDPSNFTAYRITHAQKGTYTVRAEATEASGAKTVKTSIVQVGGNEKPTVEVPSVNETPIRFSVSPEDGSSFLEGTNVSVNVSAAANSSSIIKYQIYVNGNLVDTDPAYFTPYVITNVERGTYAVKVEVTDEDGHKETKTLQFNVGSTSVGLVARINNDSANLLNDENLSLRIAPNPVEGSQMNVFQKTSSNLRITSVYGVLVKQINDAGESERIDVSGLAPGLYILESDTEKAKFIISD</sequence>
<name>A0A1G7I8T1_9FLAO</name>
<dbReference type="Pfam" id="PF18962">
    <property type="entry name" value="Por_Secre_tail"/>
    <property type="match status" value="1"/>
</dbReference>
<reference evidence="5 6" key="1">
    <citation type="submission" date="2016-10" db="EMBL/GenBank/DDBJ databases">
        <authorList>
            <person name="de Groot N.N."/>
        </authorList>
    </citation>
    <scope>NUCLEOTIDE SEQUENCE [LARGE SCALE GENOMIC DNA]</scope>
    <source>
        <strain evidence="5 6">DSM 23421</strain>
    </source>
</reference>